<dbReference type="GO" id="GO:0016929">
    <property type="term" value="F:deSUMOylase activity"/>
    <property type="evidence" value="ECO:0007669"/>
    <property type="project" value="TreeGrafter"/>
</dbReference>
<dbReference type="Pfam" id="PF02902">
    <property type="entry name" value="Peptidase_C48"/>
    <property type="match status" value="1"/>
</dbReference>
<evidence type="ECO:0000313" key="7">
    <source>
        <dbReference type="EMBL" id="MDE49239.1"/>
    </source>
</evidence>
<dbReference type="GO" id="GO:0005634">
    <property type="term" value="C:nucleus"/>
    <property type="evidence" value="ECO:0007669"/>
    <property type="project" value="TreeGrafter"/>
</dbReference>
<dbReference type="GO" id="GO:0016926">
    <property type="term" value="P:protein desumoylation"/>
    <property type="evidence" value="ECO:0007669"/>
    <property type="project" value="TreeGrafter"/>
</dbReference>
<gene>
    <name evidence="7" type="primary">ulp-1</name>
    <name evidence="7" type="ORF">g.9963</name>
</gene>
<dbReference type="PANTHER" id="PTHR12606:SF1">
    <property type="entry name" value="UBIQUITIN-LIKE-SPECIFIC PROTEASE 1A"/>
    <property type="match status" value="1"/>
</dbReference>
<comment type="similarity">
    <text evidence="1">Belongs to the peptidase C48 family.</text>
</comment>
<feature type="domain" description="Ubiquitin-like protease family profile" evidence="6">
    <location>
        <begin position="152"/>
        <end position="336"/>
    </location>
</feature>
<keyword evidence="2 7" id="KW-0645">Protease</keyword>
<feature type="compositionally biased region" description="Basic and acidic residues" evidence="5">
    <location>
        <begin position="825"/>
        <end position="842"/>
    </location>
</feature>
<feature type="compositionally biased region" description="Low complexity" evidence="5">
    <location>
        <begin position="461"/>
        <end position="493"/>
    </location>
</feature>
<dbReference type="PROSITE" id="PS50600">
    <property type="entry name" value="ULP_PROTEASE"/>
    <property type="match status" value="1"/>
</dbReference>
<feature type="compositionally biased region" description="Low complexity" evidence="5">
    <location>
        <begin position="535"/>
        <end position="546"/>
    </location>
</feature>
<keyword evidence="4" id="KW-0788">Thiol protease</keyword>
<evidence type="ECO:0000256" key="2">
    <source>
        <dbReference type="ARBA" id="ARBA00022670"/>
    </source>
</evidence>
<dbReference type="EMBL" id="GGYP01004468">
    <property type="protein sequence ID" value="MDE49239.1"/>
    <property type="molecule type" value="Transcribed_RNA"/>
</dbReference>
<dbReference type="InterPro" id="IPR003653">
    <property type="entry name" value="Peptidase_C48_C"/>
</dbReference>
<dbReference type="SUPFAM" id="SSF54001">
    <property type="entry name" value="Cysteine proteinases"/>
    <property type="match status" value="1"/>
</dbReference>
<sequence>MTKCRCLYKLLRCDRKDSIYLSTTDFANLNKRLAEVAELVNEMWQMDVGYYHDVKIKLRQIQPIFHAARFAFCSIKNESLYMRCGRQMLMYYEVYHTNCQSAKGPIKFIHDQKPNQSTLVIGEAERPAASANIQDSGNELPDAKDFRWIGVAKLRRQDFSQYAARLYDTNKSFLLDMQYLVSSDGWLKGSTINHYFNLLRKRDSTVGVIDSLALVQRQGEASISEEAKQQRYSKFSHSIDTKSRIVLVPAILDTDHWYLIVVNIAGRSIVVYDSGNTGNEISEAHNEACAIVGKIVNGKRAGDAERIWTIETIIRGPKQDDGSSCGVFTLASAEYLSRRASLTYEQLDIPYFRVQLFEHVCTDQALSLVPGNMGKEEFTKAIYQKIGKYLLCLSSPGPQSPPKSPPPPPTQSSSDGSPPVVLGVIQAPPPPTQSSSDGSPPVLAALAPVPYGKDEPVASQSPDAADASNARASSSTSILSPVPSVVSSETVSLGNIPSSPGSDTSNTSAGSKQVRAGSSRSPLPPDALESRRSSSRGSMGQSPSGSGWAGVSGRINSASSPSRGSSKSRESGQARMAVSPTPGTSSGQTRMAVPPTPGTSSGQLGGRQAPSASSVKRKFKGESSDSSSKYSVGSSDSSSKHSTGSSDSSGPMGFIPGTNTVPLPIQYFADKFKSAGPANGPLRPPPRFEYYTTRKRAPYEEGNGYSKEPYDPNCPLKGCPKSNREENEVEAILSVNTKNELNFLVEFKGIRGPRWINFHVLRQLEPAWVLEDFLRGIFLFHHATWSRMEERARKIDANERSNIRTNLTILRRYIPKKMEKKYQKFKREQKELHAKLSAERKKGQGKRRKN</sequence>
<feature type="compositionally biased region" description="Low complexity" evidence="5">
    <location>
        <begin position="440"/>
        <end position="450"/>
    </location>
</feature>
<feature type="compositionally biased region" description="Polar residues" evidence="5">
    <location>
        <begin position="495"/>
        <end position="521"/>
    </location>
</feature>
<dbReference type="AlphaFoldDB" id="A0A6G1SFU8"/>
<dbReference type="GO" id="GO:0006508">
    <property type="term" value="P:proteolysis"/>
    <property type="evidence" value="ECO:0007669"/>
    <property type="project" value="UniProtKB-KW"/>
</dbReference>
<organism evidence="7">
    <name type="scientific">Aceria tosichella</name>
    <name type="common">wheat curl mite</name>
    <dbReference type="NCBI Taxonomy" id="561515"/>
    <lineage>
        <taxon>Eukaryota</taxon>
        <taxon>Metazoa</taxon>
        <taxon>Ecdysozoa</taxon>
        <taxon>Arthropoda</taxon>
        <taxon>Chelicerata</taxon>
        <taxon>Arachnida</taxon>
        <taxon>Acari</taxon>
        <taxon>Acariformes</taxon>
        <taxon>Trombidiformes</taxon>
        <taxon>Prostigmata</taxon>
        <taxon>Eupodina</taxon>
        <taxon>Eriophyoidea</taxon>
        <taxon>Eriophyidae</taxon>
        <taxon>Eriophyinae</taxon>
        <taxon>Aceriini</taxon>
        <taxon>Aceria</taxon>
    </lineage>
</organism>
<accession>A0A6G1SFU8</accession>
<reference evidence="7" key="1">
    <citation type="submission" date="2018-10" db="EMBL/GenBank/DDBJ databases">
        <title>Transcriptome assembly of Aceria tosichella (Wheat curl mite) Type 2.</title>
        <authorList>
            <person name="Scully E.D."/>
            <person name="Geib S.M."/>
            <person name="Palmer N.A."/>
            <person name="Gupta A.K."/>
            <person name="Sarath G."/>
            <person name="Tatineni S."/>
        </authorList>
    </citation>
    <scope>NUCLEOTIDE SEQUENCE</scope>
    <source>
        <strain evidence="7">LincolnNE</strain>
    </source>
</reference>
<feature type="compositionally biased region" description="Low complexity" evidence="5">
    <location>
        <begin position="624"/>
        <end position="649"/>
    </location>
</feature>
<dbReference type="PANTHER" id="PTHR12606">
    <property type="entry name" value="SENTRIN/SUMO-SPECIFIC PROTEASE"/>
    <property type="match status" value="1"/>
</dbReference>
<evidence type="ECO:0000259" key="6">
    <source>
        <dbReference type="PROSITE" id="PS50600"/>
    </source>
</evidence>
<feature type="compositionally biased region" description="Low complexity" evidence="5">
    <location>
        <begin position="554"/>
        <end position="565"/>
    </location>
</feature>
<keyword evidence="3" id="KW-0378">Hydrolase</keyword>
<feature type="region of interest" description="Disordered" evidence="5">
    <location>
        <begin position="394"/>
        <end position="657"/>
    </location>
</feature>
<dbReference type="Gene3D" id="3.40.395.10">
    <property type="entry name" value="Adenoviral Proteinase, Chain A"/>
    <property type="match status" value="1"/>
</dbReference>
<evidence type="ECO:0000256" key="5">
    <source>
        <dbReference type="SAM" id="MobiDB-lite"/>
    </source>
</evidence>
<proteinExistence type="inferred from homology"/>
<protein>
    <submittedName>
        <fullName evidence="7">Sentrin-specific protease</fullName>
    </submittedName>
</protein>
<evidence type="ECO:0000256" key="3">
    <source>
        <dbReference type="ARBA" id="ARBA00022801"/>
    </source>
</evidence>
<name>A0A6G1SFU8_9ACAR</name>
<evidence type="ECO:0000256" key="4">
    <source>
        <dbReference type="ARBA" id="ARBA00022807"/>
    </source>
</evidence>
<feature type="region of interest" description="Disordered" evidence="5">
    <location>
        <begin position="825"/>
        <end position="850"/>
    </location>
</feature>
<dbReference type="InterPro" id="IPR038765">
    <property type="entry name" value="Papain-like_cys_pep_sf"/>
</dbReference>
<evidence type="ECO:0000256" key="1">
    <source>
        <dbReference type="ARBA" id="ARBA00005234"/>
    </source>
</evidence>
<feature type="compositionally biased region" description="Pro residues" evidence="5">
    <location>
        <begin position="398"/>
        <end position="410"/>
    </location>
</feature>